<name>A0A7Y6A255_9CELL</name>
<dbReference type="PANTHER" id="PTHR30040">
    <property type="entry name" value="THIAMINE BIOSYNTHESIS LIPOPROTEIN APBE"/>
    <property type="match status" value="1"/>
</dbReference>
<comment type="caution">
    <text evidence="11">The sequence shown here is derived from an EMBL/GenBank/DDBJ whole genome shotgun (WGS) entry which is preliminary data.</text>
</comment>
<keyword evidence="4" id="KW-0285">Flavoprotein</keyword>
<evidence type="ECO:0000256" key="6">
    <source>
        <dbReference type="ARBA" id="ARBA00022723"/>
    </source>
</evidence>
<keyword evidence="12" id="KW-1185">Reference proteome</keyword>
<evidence type="ECO:0000256" key="10">
    <source>
        <dbReference type="ARBA" id="ARBA00048540"/>
    </source>
</evidence>
<protein>
    <recommendedName>
        <fullName evidence="3">FAD:protein FMN transferase</fullName>
        <ecNumber evidence="2">2.7.1.180</ecNumber>
    </recommendedName>
    <alternativeName>
        <fullName evidence="9">Flavin transferase</fullName>
    </alternativeName>
</protein>
<evidence type="ECO:0000256" key="1">
    <source>
        <dbReference type="ARBA" id="ARBA00001946"/>
    </source>
</evidence>
<dbReference type="InterPro" id="IPR003374">
    <property type="entry name" value="ApbE-like_sf"/>
</dbReference>
<dbReference type="RefSeq" id="WP_175348317.1">
    <property type="nucleotide sequence ID" value="NZ_JABMCI010000067.1"/>
</dbReference>
<dbReference type="Gene3D" id="3.10.520.10">
    <property type="entry name" value="ApbE-like domains"/>
    <property type="match status" value="2"/>
</dbReference>
<dbReference type="InterPro" id="IPR024932">
    <property type="entry name" value="ApbE"/>
</dbReference>
<evidence type="ECO:0000256" key="4">
    <source>
        <dbReference type="ARBA" id="ARBA00022630"/>
    </source>
</evidence>
<comment type="catalytic activity">
    <reaction evidence="10">
        <text>L-threonyl-[protein] + FAD = FMN-L-threonyl-[protein] + AMP + H(+)</text>
        <dbReference type="Rhea" id="RHEA:36847"/>
        <dbReference type="Rhea" id="RHEA-COMP:11060"/>
        <dbReference type="Rhea" id="RHEA-COMP:11061"/>
        <dbReference type="ChEBI" id="CHEBI:15378"/>
        <dbReference type="ChEBI" id="CHEBI:30013"/>
        <dbReference type="ChEBI" id="CHEBI:57692"/>
        <dbReference type="ChEBI" id="CHEBI:74257"/>
        <dbReference type="ChEBI" id="CHEBI:456215"/>
        <dbReference type="EC" id="2.7.1.180"/>
    </reaction>
</comment>
<organism evidence="11 12">
    <name type="scientific">Cellulomonas humilata</name>
    <dbReference type="NCBI Taxonomy" id="144055"/>
    <lineage>
        <taxon>Bacteria</taxon>
        <taxon>Bacillati</taxon>
        <taxon>Actinomycetota</taxon>
        <taxon>Actinomycetes</taxon>
        <taxon>Micrococcales</taxon>
        <taxon>Cellulomonadaceae</taxon>
        <taxon>Cellulomonas</taxon>
    </lineage>
</organism>
<dbReference type="SUPFAM" id="SSF143631">
    <property type="entry name" value="ApbE-like"/>
    <property type="match status" value="1"/>
</dbReference>
<dbReference type="Pfam" id="PF02424">
    <property type="entry name" value="ApbE"/>
    <property type="match status" value="2"/>
</dbReference>
<keyword evidence="5 11" id="KW-0808">Transferase</keyword>
<dbReference type="EMBL" id="JABMCI010000067">
    <property type="protein sequence ID" value="NUU18388.1"/>
    <property type="molecule type" value="Genomic_DNA"/>
</dbReference>
<dbReference type="AlphaFoldDB" id="A0A7Y6A255"/>
<evidence type="ECO:0000313" key="11">
    <source>
        <dbReference type="EMBL" id="NUU18388.1"/>
    </source>
</evidence>
<dbReference type="GO" id="GO:0046872">
    <property type="term" value="F:metal ion binding"/>
    <property type="evidence" value="ECO:0007669"/>
    <property type="project" value="UniProtKB-KW"/>
</dbReference>
<dbReference type="GO" id="GO:0016740">
    <property type="term" value="F:transferase activity"/>
    <property type="evidence" value="ECO:0007669"/>
    <property type="project" value="UniProtKB-KW"/>
</dbReference>
<evidence type="ECO:0000256" key="2">
    <source>
        <dbReference type="ARBA" id="ARBA00011955"/>
    </source>
</evidence>
<keyword evidence="6" id="KW-0479">Metal-binding</keyword>
<sequence length="243" mass="25373">MRHLELVMGIPMSVDVRGALDEQAERAAVRDAFDRMHDADRRFSRFQPGSEVSRYDDGVDASTDLREVLDIAARFGDLSGGAFSVRRPDGTLDTDGVVKGWAAQRAADTLTAAGLTTFCLNAGGDVVVRGEPEPGRGWNVGVRDPDDPDAFLTVLEVRDGAVATSGTYERGEHVWDGRTGQAATGLRAATVVAADLTTADVLATCVLALGLDGIAWAAQHGAAAVLAVDADGELVTAVQAAPA</sequence>
<dbReference type="Proteomes" id="UP000565724">
    <property type="component" value="Unassembled WGS sequence"/>
</dbReference>
<dbReference type="PANTHER" id="PTHR30040:SF2">
    <property type="entry name" value="FAD:PROTEIN FMN TRANSFERASE"/>
    <property type="match status" value="1"/>
</dbReference>
<keyword evidence="7" id="KW-0274">FAD</keyword>
<evidence type="ECO:0000256" key="3">
    <source>
        <dbReference type="ARBA" id="ARBA00016337"/>
    </source>
</evidence>
<evidence type="ECO:0000256" key="9">
    <source>
        <dbReference type="ARBA" id="ARBA00031306"/>
    </source>
</evidence>
<evidence type="ECO:0000256" key="8">
    <source>
        <dbReference type="ARBA" id="ARBA00022842"/>
    </source>
</evidence>
<evidence type="ECO:0000256" key="7">
    <source>
        <dbReference type="ARBA" id="ARBA00022827"/>
    </source>
</evidence>
<comment type="cofactor">
    <cofactor evidence="1">
        <name>Mg(2+)</name>
        <dbReference type="ChEBI" id="CHEBI:18420"/>
    </cofactor>
</comment>
<evidence type="ECO:0000256" key="5">
    <source>
        <dbReference type="ARBA" id="ARBA00022679"/>
    </source>
</evidence>
<evidence type="ECO:0000313" key="12">
    <source>
        <dbReference type="Proteomes" id="UP000565724"/>
    </source>
</evidence>
<dbReference type="EC" id="2.7.1.180" evidence="2"/>
<accession>A0A7Y6A255</accession>
<proteinExistence type="predicted"/>
<keyword evidence="8" id="KW-0460">Magnesium</keyword>
<reference evidence="11 12" key="1">
    <citation type="submission" date="2020-05" db="EMBL/GenBank/DDBJ databases">
        <title>Genome Sequencing of Type Strains.</title>
        <authorList>
            <person name="Lemaire J.F."/>
            <person name="Inderbitzin P."/>
            <person name="Gregorio O.A."/>
            <person name="Collins S.B."/>
            <person name="Wespe N."/>
            <person name="Knight-Connoni V."/>
        </authorList>
    </citation>
    <scope>NUCLEOTIDE SEQUENCE [LARGE SCALE GENOMIC DNA]</scope>
    <source>
        <strain evidence="11 12">ATCC 25174</strain>
    </source>
</reference>
<gene>
    <name evidence="11" type="ORF">HP550_14115</name>
</gene>